<dbReference type="InterPro" id="IPR053203">
    <property type="entry name" value="Cisplatin_resist-associated"/>
</dbReference>
<dbReference type="Pfam" id="PF12223">
    <property type="entry name" value="DUF3602"/>
    <property type="match status" value="1"/>
</dbReference>
<proteinExistence type="predicted"/>
<feature type="compositionally biased region" description="Polar residues" evidence="1">
    <location>
        <begin position="102"/>
        <end position="130"/>
    </location>
</feature>
<evidence type="ECO:0000313" key="2">
    <source>
        <dbReference type="EMBL" id="CDO57160.1"/>
    </source>
</evidence>
<dbReference type="OrthoDB" id="2537432at2759"/>
<dbReference type="InterPro" id="IPR022024">
    <property type="entry name" value="DUF3602"/>
</dbReference>
<feature type="region of interest" description="Disordered" evidence="1">
    <location>
        <begin position="89"/>
        <end position="152"/>
    </location>
</feature>
<dbReference type="AlphaFoldDB" id="A0A0J9XIH1"/>
<reference evidence="3" key="2">
    <citation type="journal article" date="2020" name="Front. Microbiol.">
        <title>Phenotypic and Genetic Characterization of the Cheese Ripening Yeast Geotrichum candidum.</title>
        <authorList>
            <person name="Perkins V."/>
            <person name="Vignola S."/>
            <person name="Lessard M.H."/>
            <person name="Plante P.L."/>
            <person name="Corbeil J."/>
            <person name="Dugat-Bony E."/>
            <person name="Frenette M."/>
            <person name="Labrie S."/>
        </authorList>
    </citation>
    <scope>NUCLEOTIDE SEQUENCE</scope>
    <source>
        <strain evidence="3">LMA-70</strain>
    </source>
</reference>
<dbReference type="Proteomes" id="UP000242525">
    <property type="component" value="Unassembled WGS sequence"/>
</dbReference>
<sequence>MVLTGRGGFGNYVPSPKTTPKNMPDSPELEALRSVPSTPAPIQHFTSPNQTFRAGRGGYGNKLPISQMHTMTPNEYLQEVQEAMDVEPPRYSVGRGGCGNIVNRNNKKPQQQSSTSFGHSLSTVFSLPSKKSSERKNSDDGLWSRLRTTISN</sequence>
<accession>A0A0J9XIH1</accession>
<gene>
    <name evidence="2" type="ORF">BN980_GECA19s00714g</name>
    <name evidence="3" type="ORF">DV451_004992</name>
</gene>
<evidence type="ECO:0000256" key="1">
    <source>
        <dbReference type="SAM" id="MobiDB-lite"/>
    </source>
</evidence>
<evidence type="ECO:0000313" key="4">
    <source>
        <dbReference type="Proteomes" id="UP000242525"/>
    </source>
</evidence>
<dbReference type="PANTHER" id="PTHR34693">
    <property type="entry name" value="PROTEIN PAR32"/>
    <property type="match status" value="1"/>
</dbReference>
<feature type="region of interest" description="Disordered" evidence="1">
    <location>
        <begin position="1"/>
        <end position="61"/>
    </location>
</feature>
<dbReference type="Proteomes" id="UP000750522">
    <property type="component" value="Unassembled WGS sequence"/>
</dbReference>
<dbReference type="PANTHER" id="PTHR34693:SF1">
    <property type="entry name" value="PROTEIN PAR32"/>
    <property type="match status" value="1"/>
</dbReference>
<organism evidence="2 4">
    <name type="scientific">Geotrichum candidum</name>
    <name type="common">Oospora lactis</name>
    <name type="synonym">Dipodascus geotrichum</name>
    <dbReference type="NCBI Taxonomy" id="1173061"/>
    <lineage>
        <taxon>Eukaryota</taxon>
        <taxon>Fungi</taxon>
        <taxon>Dikarya</taxon>
        <taxon>Ascomycota</taxon>
        <taxon>Saccharomycotina</taxon>
        <taxon>Dipodascomycetes</taxon>
        <taxon>Dipodascales</taxon>
        <taxon>Dipodascaceae</taxon>
        <taxon>Geotrichum</taxon>
    </lineage>
</organism>
<feature type="compositionally biased region" description="Gly residues" evidence="1">
    <location>
        <begin position="1"/>
        <end position="10"/>
    </location>
</feature>
<reference evidence="2 4" key="1">
    <citation type="submission" date="2014-03" db="EMBL/GenBank/DDBJ databases">
        <authorList>
            <person name="Casaregola S."/>
        </authorList>
    </citation>
    <scope>NUCLEOTIDE SEQUENCE [LARGE SCALE GENOMIC DNA]</scope>
    <source>
        <strain evidence="2 4">CLIB 918</strain>
    </source>
</reference>
<keyword evidence="4" id="KW-1185">Reference proteome</keyword>
<name>A0A0J9XIH1_GEOCN</name>
<dbReference type="EMBL" id="QQZK01000182">
    <property type="protein sequence ID" value="KAF5094526.1"/>
    <property type="molecule type" value="Genomic_DNA"/>
</dbReference>
<comment type="caution">
    <text evidence="2">The sequence shown here is derived from an EMBL/GenBank/DDBJ whole genome shotgun (WGS) entry which is preliminary data.</text>
</comment>
<evidence type="ECO:0000313" key="3">
    <source>
        <dbReference type="EMBL" id="KAF5094526.1"/>
    </source>
</evidence>
<protein>
    <submittedName>
        <fullName evidence="2">Uncharacterized protein</fullName>
    </submittedName>
</protein>
<dbReference type="EMBL" id="CCBN010000019">
    <property type="protein sequence ID" value="CDO57160.1"/>
    <property type="molecule type" value="Genomic_DNA"/>
</dbReference>
<reference evidence="3" key="3">
    <citation type="submission" date="2020-01" db="EMBL/GenBank/DDBJ databases">
        <authorList>
            <person name="Perkins V."/>
            <person name="Lessard M.-H."/>
            <person name="Dugat-Bony E."/>
            <person name="Frenette M."/>
            <person name="Labrie S."/>
        </authorList>
    </citation>
    <scope>NUCLEOTIDE SEQUENCE</scope>
    <source>
        <strain evidence="3">LMA-70</strain>
    </source>
</reference>